<keyword evidence="2" id="KW-0472">Membrane</keyword>
<accession>A0A1G7FSZ3</accession>
<dbReference type="NCBIfam" id="TIGR02230">
    <property type="entry name" value="ATPase_gene1"/>
    <property type="match status" value="1"/>
</dbReference>
<dbReference type="InterPro" id="IPR011744">
    <property type="entry name" value="ATPase_gene1"/>
</dbReference>
<dbReference type="InterPro" id="IPR032820">
    <property type="entry name" value="ATPase_put"/>
</dbReference>
<reference evidence="3 4" key="1">
    <citation type="submission" date="2016-10" db="EMBL/GenBank/DDBJ databases">
        <authorList>
            <person name="de Groot N.N."/>
        </authorList>
    </citation>
    <scope>NUCLEOTIDE SEQUENCE [LARGE SCALE GENOMIC DNA]</scope>
    <source>
        <strain evidence="3 4">DSM 27375</strain>
    </source>
</reference>
<dbReference type="AlphaFoldDB" id="A0A1G7FSZ3"/>
<keyword evidence="2" id="KW-1133">Transmembrane helix</keyword>
<dbReference type="EMBL" id="FNBL01000001">
    <property type="protein sequence ID" value="SDE79026.1"/>
    <property type="molecule type" value="Genomic_DNA"/>
</dbReference>
<proteinExistence type="predicted"/>
<evidence type="ECO:0000313" key="3">
    <source>
        <dbReference type="EMBL" id="SDE79026.1"/>
    </source>
</evidence>
<dbReference type="OrthoDB" id="466056at2"/>
<gene>
    <name evidence="3" type="ORF">SAMN04488117_101231</name>
</gene>
<name>A0A1G7FSZ3_9RHOB</name>
<feature type="compositionally biased region" description="Basic and acidic residues" evidence="1">
    <location>
        <begin position="18"/>
        <end position="28"/>
    </location>
</feature>
<organism evidence="3 4">
    <name type="scientific">Celeribacter baekdonensis</name>
    <dbReference type="NCBI Taxonomy" id="875171"/>
    <lineage>
        <taxon>Bacteria</taxon>
        <taxon>Pseudomonadati</taxon>
        <taxon>Pseudomonadota</taxon>
        <taxon>Alphaproteobacteria</taxon>
        <taxon>Rhodobacterales</taxon>
        <taxon>Roseobacteraceae</taxon>
        <taxon>Celeribacter</taxon>
    </lineage>
</organism>
<keyword evidence="2" id="KW-0812">Transmembrane</keyword>
<feature type="transmembrane region" description="Helical" evidence="2">
    <location>
        <begin position="79"/>
        <end position="102"/>
    </location>
</feature>
<dbReference type="Pfam" id="PF09527">
    <property type="entry name" value="ATPase_gene1"/>
    <property type="match status" value="1"/>
</dbReference>
<dbReference type="RefSeq" id="WP_074640245.1">
    <property type="nucleotide sequence ID" value="NZ_FNBL01000001.1"/>
</dbReference>
<feature type="transmembrane region" description="Helical" evidence="2">
    <location>
        <begin position="48"/>
        <end position="72"/>
    </location>
</feature>
<evidence type="ECO:0000256" key="2">
    <source>
        <dbReference type="SAM" id="Phobius"/>
    </source>
</evidence>
<evidence type="ECO:0000256" key="1">
    <source>
        <dbReference type="SAM" id="MobiDB-lite"/>
    </source>
</evidence>
<feature type="region of interest" description="Disordered" evidence="1">
    <location>
        <begin position="1"/>
        <end position="46"/>
    </location>
</feature>
<evidence type="ECO:0000313" key="4">
    <source>
        <dbReference type="Proteomes" id="UP000182284"/>
    </source>
</evidence>
<protein>
    <submittedName>
        <fullName evidence="3">ATP synthase protein I</fullName>
    </submittedName>
</protein>
<sequence>MSKSPDSKPPDSPPPGPKSDRSARDIARHAQRMKSTRDHPPPSPLRGISTFGMVGWSIAVPTVGGAFLGLWLDRAAPQAFSWTIALILGGVVLGAFIAGAWISKEGGER</sequence>
<dbReference type="Proteomes" id="UP000182284">
    <property type="component" value="Unassembled WGS sequence"/>
</dbReference>